<dbReference type="EMBL" id="CP030863">
    <property type="protein sequence ID" value="AXE27891.1"/>
    <property type="molecule type" value="Genomic_DNA"/>
</dbReference>
<gene>
    <name evidence="1" type="ORF">C0216_30765</name>
</gene>
<keyword evidence="1" id="KW-0614">Plasmid</keyword>
<accession>A0A344UAH0</accession>
<proteinExistence type="predicted"/>
<sequence>MTTTDLYEIATSGDDDGTLHPIAQIWTPCADDAPDSGFIAHRGFHVTGIDNPTGDHLYPVAFLFLGKSAC</sequence>
<dbReference type="AlphaFoldDB" id="A0A344UAH0"/>
<keyword evidence="2" id="KW-1185">Reference proteome</keyword>
<dbReference type="OrthoDB" id="4290839at2"/>
<protein>
    <submittedName>
        <fullName evidence="1">Uncharacterized protein</fullName>
    </submittedName>
</protein>
<dbReference type="RefSeq" id="WP_114059055.1">
    <property type="nucleotide sequence ID" value="NZ_CP030863.1"/>
</dbReference>
<evidence type="ECO:0000313" key="2">
    <source>
        <dbReference type="Proteomes" id="UP000252004"/>
    </source>
</evidence>
<organism evidence="1 2">
    <name type="scientific">Streptomyces globosus</name>
    <dbReference type="NCBI Taxonomy" id="68209"/>
    <lineage>
        <taxon>Bacteria</taxon>
        <taxon>Bacillati</taxon>
        <taxon>Actinomycetota</taxon>
        <taxon>Actinomycetes</taxon>
        <taxon>Kitasatosporales</taxon>
        <taxon>Streptomycetaceae</taxon>
        <taxon>Streptomyces</taxon>
    </lineage>
</organism>
<name>A0A344UAH0_9ACTN</name>
<dbReference type="KEGG" id="sgz:C0216_30765"/>
<dbReference type="Proteomes" id="UP000252004">
    <property type="component" value="Plasmid unnamed1"/>
</dbReference>
<geneLocation type="plasmid" evidence="1 2">
    <name>unnamed1</name>
</geneLocation>
<reference evidence="1 2" key="1">
    <citation type="submission" date="2018-01" db="EMBL/GenBank/DDBJ databases">
        <title>Draft genome Sequence of streptomyces globosus LZH-48.</title>
        <authorList>
            <person name="Ran K."/>
            <person name="Li Z."/>
            <person name="Wei S."/>
            <person name="Dong R."/>
        </authorList>
    </citation>
    <scope>NUCLEOTIDE SEQUENCE [LARGE SCALE GENOMIC DNA]</scope>
    <source>
        <strain evidence="1 2">LZH-48</strain>
        <plasmid evidence="1 2">unnamed1</plasmid>
    </source>
</reference>
<evidence type="ECO:0000313" key="1">
    <source>
        <dbReference type="EMBL" id="AXE27891.1"/>
    </source>
</evidence>